<keyword evidence="2" id="KW-0378">Hydrolase</keyword>
<dbReference type="Gene3D" id="3.10.129.10">
    <property type="entry name" value="Hotdog Thioesterase"/>
    <property type="match status" value="1"/>
</dbReference>
<comment type="caution">
    <text evidence="2">The sequence shown here is derived from an EMBL/GenBank/DDBJ whole genome shotgun (WGS) entry which is preliminary data.</text>
</comment>
<sequence>MSDRDRLVFQLSYGDCDAVGIAYFAIYYRWMERTYTSWLYSHGLRSGDLEPDLGIVTVGVSSGATYHRTAEVFDELVCQAVLDRIGTSSYTVGYEFTCDDELVTRGFMTYACRDSSFTKAPVPDRLAGVLRTLPSPRFDVPES</sequence>
<dbReference type="Proteomes" id="UP000550714">
    <property type="component" value="Unassembled WGS sequence"/>
</dbReference>
<dbReference type="EMBL" id="JACHWU010000002">
    <property type="protein sequence ID" value="MBB3051449.1"/>
    <property type="molecule type" value="Genomic_DNA"/>
</dbReference>
<gene>
    <name evidence="2" type="ORF">FHS23_002472</name>
</gene>
<accession>A0A839S3W6</accession>
<dbReference type="InterPro" id="IPR029069">
    <property type="entry name" value="HotDog_dom_sf"/>
</dbReference>
<organism evidence="2 3">
    <name type="scientific">Prauserella isguenensis</name>
    <dbReference type="NCBI Taxonomy" id="1470180"/>
    <lineage>
        <taxon>Bacteria</taxon>
        <taxon>Bacillati</taxon>
        <taxon>Actinomycetota</taxon>
        <taxon>Actinomycetes</taxon>
        <taxon>Pseudonocardiales</taxon>
        <taxon>Pseudonocardiaceae</taxon>
        <taxon>Prauserella</taxon>
    </lineage>
</organism>
<protein>
    <submittedName>
        <fullName evidence="2">Acyl-CoA thioester hydrolase</fullName>
        <ecNumber evidence="2">3.1.2.-</ecNumber>
    </submittedName>
</protein>
<dbReference type="Pfam" id="PF03061">
    <property type="entry name" value="4HBT"/>
    <property type="match status" value="1"/>
</dbReference>
<feature type="domain" description="Thioesterase" evidence="1">
    <location>
        <begin position="20"/>
        <end position="102"/>
    </location>
</feature>
<dbReference type="InterPro" id="IPR006683">
    <property type="entry name" value="Thioestr_dom"/>
</dbReference>
<keyword evidence="3" id="KW-1185">Reference proteome</keyword>
<dbReference type="AlphaFoldDB" id="A0A839S3W6"/>
<dbReference type="EC" id="3.1.2.-" evidence="2"/>
<evidence type="ECO:0000313" key="3">
    <source>
        <dbReference type="Proteomes" id="UP000550714"/>
    </source>
</evidence>
<evidence type="ECO:0000313" key="2">
    <source>
        <dbReference type="EMBL" id="MBB3051449.1"/>
    </source>
</evidence>
<name>A0A839S3W6_9PSEU</name>
<dbReference type="CDD" id="cd00586">
    <property type="entry name" value="4HBT"/>
    <property type="match status" value="1"/>
</dbReference>
<dbReference type="SUPFAM" id="SSF54637">
    <property type="entry name" value="Thioesterase/thiol ester dehydrase-isomerase"/>
    <property type="match status" value="1"/>
</dbReference>
<dbReference type="GO" id="GO:0016787">
    <property type="term" value="F:hydrolase activity"/>
    <property type="evidence" value="ECO:0007669"/>
    <property type="project" value="UniProtKB-KW"/>
</dbReference>
<dbReference type="RefSeq" id="WP_183653357.1">
    <property type="nucleotide sequence ID" value="NZ_JACHWU010000002.1"/>
</dbReference>
<reference evidence="2 3" key="1">
    <citation type="submission" date="2020-08" db="EMBL/GenBank/DDBJ databases">
        <title>Genomic Encyclopedia of Type Strains, Phase III (KMG-III): the genomes of soil and plant-associated and newly described type strains.</title>
        <authorList>
            <person name="Whitman W."/>
        </authorList>
    </citation>
    <scope>NUCLEOTIDE SEQUENCE [LARGE SCALE GENOMIC DNA]</scope>
    <source>
        <strain evidence="2 3">CECT 8577</strain>
    </source>
</reference>
<proteinExistence type="predicted"/>
<evidence type="ECO:0000259" key="1">
    <source>
        <dbReference type="Pfam" id="PF03061"/>
    </source>
</evidence>